<reference evidence="2 3" key="1">
    <citation type="submission" date="2023-04" db="EMBL/GenBank/DDBJ databases">
        <title>Genome of Basidiobolus ranarum AG-B5.</title>
        <authorList>
            <person name="Stajich J.E."/>
            <person name="Carter-House D."/>
            <person name="Gryganskyi A."/>
        </authorList>
    </citation>
    <scope>NUCLEOTIDE SEQUENCE [LARGE SCALE GENOMIC DNA]</scope>
    <source>
        <strain evidence="2 3">AG-B5</strain>
    </source>
</reference>
<organism evidence="2 3">
    <name type="scientific">Basidiobolus ranarum</name>
    <dbReference type="NCBI Taxonomy" id="34480"/>
    <lineage>
        <taxon>Eukaryota</taxon>
        <taxon>Fungi</taxon>
        <taxon>Fungi incertae sedis</taxon>
        <taxon>Zoopagomycota</taxon>
        <taxon>Entomophthoromycotina</taxon>
        <taxon>Basidiobolomycetes</taxon>
        <taxon>Basidiobolales</taxon>
        <taxon>Basidiobolaceae</taxon>
        <taxon>Basidiobolus</taxon>
    </lineage>
</organism>
<evidence type="ECO:0000313" key="2">
    <source>
        <dbReference type="EMBL" id="KAK9759476.1"/>
    </source>
</evidence>
<dbReference type="InterPro" id="IPR036305">
    <property type="entry name" value="RGS_sf"/>
</dbReference>
<dbReference type="Pfam" id="PF00615">
    <property type="entry name" value="RGS"/>
    <property type="match status" value="1"/>
</dbReference>
<protein>
    <recommendedName>
        <fullName evidence="1">RGS domain-containing protein</fullName>
    </recommendedName>
</protein>
<comment type="caution">
    <text evidence="2">The sequence shown here is derived from an EMBL/GenBank/DDBJ whole genome shotgun (WGS) entry which is preliminary data.</text>
</comment>
<proteinExistence type="predicted"/>
<gene>
    <name evidence="2" type="ORF">K7432_017514</name>
</gene>
<dbReference type="InterPro" id="IPR044926">
    <property type="entry name" value="RGS_subdomain_2"/>
</dbReference>
<name>A0ABR2WDA7_9FUNG</name>
<keyword evidence="3" id="KW-1185">Reference proteome</keyword>
<accession>A0ABR2WDA7</accession>
<evidence type="ECO:0000313" key="3">
    <source>
        <dbReference type="Proteomes" id="UP001479436"/>
    </source>
</evidence>
<dbReference type="SUPFAM" id="SSF48097">
    <property type="entry name" value="Regulator of G-protein signaling, RGS"/>
    <property type="match status" value="1"/>
</dbReference>
<dbReference type="Proteomes" id="UP001479436">
    <property type="component" value="Unassembled WGS sequence"/>
</dbReference>
<sequence length="98" mass="11402">MIIKPTMIAQIYQPTLIVNTRSSKMPQLTLCIESFDFILQSSYLMEQFKLFATKDFSVENVLFYQRCLKFRQIAEEGTGSCVLAETFDIYDVFIAYDT</sequence>
<dbReference type="PROSITE" id="PS50132">
    <property type="entry name" value="RGS"/>
    <property type="match status" value="1"/>
</dbReference>
<dbReference type="EMBL" id="JASJQH010003893">
    <property type="protein sequence ID" value="KAK9759476.1"/>
    <property type="molecule type" value="Genomic_DNA"/>
</dbReference>
<evidence type="ECO:0000259" key="1">
    <source>
        <dbReference type="PROSITE" id="PS50132"/>
    </source>
</evidence>
<feature type="domain" description="RGS" evidence="1">
    <location>
        <begin position="34"/>
        <end position="98"/>
    </location>
</feature>
<dbReference type="InterPro" id="IPR016137">
    <property type="entry name" value="RGS"/>
</dbReference>
<dbReference type="Gene3D" id="1.10.167.10">
    <property type="entry name" value="Regulator of G-protein Signalling 4, domain 2"/>
    <property type="match status" value="1"/>
</dbReference>